<organism evidence="12 13">
    <name type="scientific">Coccomyxa subellipsoidea</name>
    <dbReference type="NCBI Taxonomy" id="248742"/>
    <lineage>
        <taxon>Eukaryota</taxon>
        <taxon>Viridiplantae</taxon>
        <taxon>Chlorophyta</taxon>
        <taxon>core chlorophytes</taxon>
        <taxon>Trebouxiophyceae</taxon>
        <taxon>Trebouxiophyceae incertae sedis</taxon>
        <taxon>Coccomyxaceae</taxon>
        <taxon>Coccomyxa</taxon>
    </lineage>
</organism>
<evidence type="ECO:0000256" key="5">
    <source>
        <dbReference type="ARBA" id="ARBA00022679"/>
    </source>
</evidence>
<evidence type="ECO:0000313" key="12">
    <source>
        <dbReference type="EMBL" id="KAK9917612.1"/>
    </source>
</evidence>
<evidence type="ECO:0000256" key="8">
    <source>
        <dbReference type="ARBA" id="ARBA00022989"/>
    </source>
</evidence>
<evidence type="ECO:0000256" key="10">
    <source>
        <dbReference type="ARBA" id="ARBA00023136"/>
    </source>
</evidence>
<keyword evidence="11" id="KW-0464">Manganese</keyword>
<comment type="pathway">
    <text evidence="2">Protein modification; protein glycosylation.</text>
</comment>
<evidence type="ECO:0000256" key="4">
    <source>
        <dbReference type="ARBA" id="ARBA00022676"/>
    </source>
</evidence>
<evidence type="ECO:0000256" key="2">
    <source>
        <dbReference type="ARBA" id="ARBA00004922"/>
    </source>
</evidence>
<gene>
    <name evidence="12" type="ORF">WJX75_006494</name>
</gene>
<keyword evidence="10" id="KW-0472">Membrane</keyword>
<dbReference type="PANTHER" id="PTHR11214">
    <property type="entry name" value="BETA-1,3-N-ACETYLGLUCOSAMINYLTRANSFERASE"/>
    <property type="match status" value="1"/>
</dbReference>
<proteinExistence type="inferred from homology"/>
<evidence type="ECO:0000256" key="6">
    <source>
        <dbReference type="ARBA" id="ARBA00022692"/>
    </source>
</evidence>
<keyword evidence="13" id="KW-1185">Reference proteome</keyword>
<keyword evidence="7" id="KW-0735">Signal-anchor</keyword>
<evidence type="ECO:0000256" key="7">
    <source>
        <dbReference type="ARBA" id="ARBA00022968"/>
    </source>
</evidence>
<keyword evidence="4 11" id="KW-0328">Glycosyltransferase</keyword>
<comment type="cofactor">
    <cofactor evidence="11">
        <name>Mn(2+)</name>
        <dbReference type="ChEBI" id="CHEBI:29035"/>
    </cofactor>
</comment>
<keyword evidence="5" id="KW-0808">Transferase</keyword>
<dbReference type="EMBL" id="JALJOT010000002">
    <property type="protein sequence ID" value="KAK9917612.1"/>
    <property type="molecule type" value="Genomic_DNA"/>
</dbReference>
<dbReference type="Pfam" id="PF01762">
    <property type="entry name" value="Galactosyl_T"/>
    <property type="match status" value="1"/>
</dbReference>
<dbReference type="EC" id="2.4.1.-" evidence="11"/>
<comment type="subcellular location">
    <subcellularLocation>
        <location evidence="1 11">Golgi apparatus membrane</location>
        <topology evidence="1 11">Single-pass type II membrane protein</topology>
    </subcellularLocation>
</comment>
<sequence length="266" mass="30108">MPQNCVRYALRDLRSEAEANRDLVIVRGTEEYRKLPNKTLRLLRYALSGAEQWTHVLKTDDDCYIRGNALLSTLRLPAGAAEQGGYRFSGVYTGCLENVHGFYPLRNQDSKWYISYEEMPDEVVPWARKYLAGWGYMLSSDVALHIVRSTLLWERSPEEAPGWYSGLHWEDVMVGLIAGEVVGEEPQAHDAFVPAWKGCTTGTAVRHLDMEAPKMFQPLVELEKSGAWEAGDVPCTEGTYAVNDYWSWKNWRDGLEGVQAIGEVGR</sequence>
<name>A0ABR2Z0Z7_9CHLO</name>
<comment type="caution">
    <text evidence="12">The sequence shown here is derived from an EMBL/GenBank/DDBJ whole genome shotgun (WGS) entry which is preliminary data.</text>
</comment>
<keyword evidence="9 11" id="KW-0333">Golgi apparatus</keyword>
<evidence type="ECO:0000256" key="1">
    <source>
        <dbReference type="ARBA" id="ARBA00004323"/>
    </source>
</evidence>
<evidence type="ECO:0000256" key="11">
    <source>
        <dbReference type="RuleBase" id="RU363063"/>
    </source>
</evidence>
<accession>A0ABR2Z0Z7</accession>
<keyword evidence="6" id="KW-0812">Transmembrane</keyword>
<dbReference type="Proteomes" id="UP001491310">
    <property type="component" value="Unassembled WGS sequence"/>
</dbReference>
<evidence type="ECO:0000256" key="9">
    <source>
        <dbReference type="ARBA" id="ARBA00023034"/>
    </source>
</evidence>
<keyword evidence="8" id="KW-1133">Transmembrane helix</keyword>
<evidence type="ECO:0000256" key="3">
    <source>
        <dbReference type="ARBA" id="ARBA00008661"/>
    </source>
</evidence>
<protein>
    <recommendedName>
        <fullName evidence="11">Hexosyltransferase</fullName>
        <ecNumber evidence="11">2.4.1.-</ecNumber>
    </recommendedName>
</protein>
<dbReference type="InterPro" id="IPR002659">
    <property type="entry name" value="Glyco_trans_31"/>
</dbReference>
<reference evidence="12 13" key="1">
    <citation type="journal article" date="2024" name="Nat. Commun.">
        <title>Phylogenomics reveals the evolutionary origins of lichenization in chlorophyte algae.</title>
        <authorList>
            <person name="Puginier C."/>
            <person name="Libourel C."/>
            <person name="Otte J."/>
            <person name="Skaloud P."/>
            <person name="Haon M."/>
            <person name="Grisel S."/>
            <person name="Petersen M."/>
            <person name="Berrin J.G."/>
            <person name="Delaux P.M."/>
            <person name="Dal Grande F."/>
            <person name="Keller J."/>
        </authorList>
    </citation>
    <scope>NUCLEOTIDE SEQUENCE [LARGE SCALE GENOMIC DNA]</scope>
    <source>
        <strain evidence="12 13">SAG 216-7</strain>
    </source>
</reference>
<comment type="similarity">
    <text evidence="3 11">Belongs to the glycosyltransferase 31 family.</text>
</comment>
<evidence type="ECO:0000313" key="13">
    <source>
        <dbReference type="Proteomes" id="UP001491310"/>
    </source>
</evidence>